<keyword evidence="7 9" id="KW-0472">Membrane</keyword>
<keyword evidence="2 9" id="KW-1003">Cell membrane</keyword>
<protein>
    <recommendedName>
        <fullName evidence="9">Cell division protein FtsQ</fullName>
    </recommendedName>
</protein>
<keyword evidence="3 9" id="KW-0997">Cell inner membrane</keyword>
<dbReference type="Gene3D" id="3.40.50.11690">
    <property type="entry name" value="Cell division protein FtsQ/DivIB"/>
    <property type="match status" value="1"/>
</dbReference>
<keyword evidence="4 9" id="KW-0132">Cell division</keyword>
<name>A0A5C6TSM8_9SPHN</name>
<keyword evidence="6 9" id="KW-1133">Transmembrane helix</keyword>
<sequence length="311" mass="33852">MSARVARGNAARPRARSNSRAPRSVNTRRKKQPEMLESLGFAPGTGRRVIGWMLGIGTIVVALALILSLRLPQLAGTAIGEGIGAAGFTMRRVEINGASRVPRLAVYNIAFDQPSMAMPLVDLSATRERLLHFGWIKEARVSRRLPDTLVVDIVERVPAAIWQHGGQLSLVDAEGVILEPVHVDSMPDLLLVVGPAANRHLGTLQALLGAAPHLRPQVTGASWIGDRRWDIRFQTGETLSLPEGDDAARRAIQRFAAMDQQTQLLGRGLVRFDMRIPGRVIVRVSREPGSTVPVLTDPDPGQMPEDLARTI</sequence>
<evidence type="ECO:0000256" key="10">
    <source>
        <dbReference type="SAM" id="MobiDB-lite"/>
    </source>
</evidence>
<dbReference type="PROSITE" id="PS51779">
    <property type="entry name" value="POTRA"/>
    <property type="match status" value="1"/>
</dbReference>
<comment type="subcellular location">
    <subcellularLocation>
        <location evidence="9">Cell inner membrane</location>
        <topology evidence="9">Single-pass type II membrane protein</topology>
    </subcellularLocation>
    <subcellularLocation>
        <location evidence="1">Membrane</location>
    </subcellularLocation>
    <text evidence="9">Localizes to the division septum.</text>
</comment>
<dbReference type="InterPro" id="IPR034746">
    <property type="entry name" value="POTRA"/>
</dbReference>
<evidence type="ECO:0000256" key="6">
    <source>
        <dbReference type="ARBA" id="ARBA00022989"/>
    </source>
</evidence>
<evidence type="ECO:0000313" key="13">
    <source>
        <dbReference type="Proteomes" id="UP000321249"/>
    </source>
</evidence>
<dbReference type="PANTHER" id="PTHR35851">
    <property type="entry name" value="CELL DIVISION PROTEIN FTSQ"/>
    <property type="match status" value="1"/>
</dbReference>
<keyword evidence="5 9" id="KW-0812">Transmembrane</keyword>
<dbReference type="Proteomes" id="UP000321249">
    <property type="component" value="Unassembled WGS sequence"/>
</dbReference>
<evidence type="ECO:0000256" key="9">
    <source>
        <dbReference type="HAMAP-Rule" id="MF_00911"/>
    </source>
</evidence>
<proteinExistence type="inferred from homology"/>
<dbReference type="OrthoDB" id="9783091at2"/>
<dbReference type="GO" id="GO:0090529">
    <property type="term" value="P:cell septum assembly"/>
    <property type="evidence" value="ECO:0007669"/>
    <property type="project" value="InterPro"/>
</dbReference>
<gene>
    <name evidence="9" type="primary">ftsQ</name>
    <name evidence="12" type="ORF">FRZ32_02880</name>
</gene>
<evidence type="ECO:0000259" key="11">
    <source>
        <dbReference type="PROSITE" id="PS51779"/>
    </source>
</evidence>
<dbReference type="PANTHER" id="PTHR35851:SF1">
    <property type="entry name" value="CELL DIVISION PROTEIN FTSQ"/>
    <property type="match status" value="1"/>
</dbReference>
<dbReference type="RefSeq" id="WP_147042086.1">
    <property type="nucleotide sequence ID" value="NZ_BAABIR010000002.1"/>
</dbReference>
<comment type="caution">
    <text evidence="12">The sequence shown here is derived from an EMBL/GenBank/DDBJ whole genome shotgun (WGS) entry which is preliminary data.</text>
</comment>
<evidence type="ECO:0000256" key="1">
    <source>
        <dbReference type="ARBA" id="ARBA00004370"/>
    </source>
</evidence>
<evidence type="ECO:0000256" key="4">
    <source>
        <dbReference type="ARBA" id="ARBA00022618"/>
    </source>
</evidence>
<evidence type="ECO:0000313" key="12">
    <source>
        <dbReference type="EMBL" id="TXC62698.1"/>
    </source>
</evidence>
<dbReference type="EMBL" id="VOQQ01000001">
    <property type="protein sequence ID" value="TXC62698.1"/>
    <property type="molecule type" value="Genomic_DNA"/>
</dbReference>
<feature type="region of interest" description="Disordered" evidence="10">
    <location>
        <begin position="290"/>
        <end position="311"/>
    </location>
</feature>
<feature type="region of interest" description="Disordered" evidence="10">
    <location>
        <begin position="1"/>
        <end position="32"/>
    </location>
</feature>
<evidence type="ECO:0000256" key="7">
    <source>
        <dbReference type="ARBA" id="ARBA00023136"/>
    </source>
</evidence>
<dbReference type="GO" id="GO:0032153">
    <property type="term" value="C:cell division site"/>
    <property type="evidence" value="ECO:0007669"/>
    <property type="project" value="UniProtKB-UniRule"/>
</dbReference>
<dbReference type="InterPro" id="IPR005548">
    <property type="entry name" value="Cell_div_FtsQ/DivIB_C"/>
</dbReference>
<keyword evidence="8 9" id="KW-0131">Cell cycle</keyword>
<dbReference type="InterPro" id="IPR026579">
    <property type="entry name" value="FtsQ"/>
</dbReference>
<feature type="domain" description="POTRA" evidence="11">
    <location>
        <begin position="88"/>
        <end position="156"/>
    </location>
</feature>
<dbReference type="GO" id="GO:0005886">
    <property type="term" value="C:plasma membrane"/>
    <property type="evidence" value="ECO:0007669"/>
    <property type="project" value="UniProtKB-SubCell"/>
</dbReference>
<dbReference type="Pfam" id="PF03799">
    <property type="entry name" value="FtsQ_DivIB_C"/>
    <property type="match status" value="1"/>
</dbReference>
<comment type="function">
    <text evidence="9">Essential cell division protein.</text>
</comment>
<evidence type="ECO:0000256" key="5">
    <source>
        <dbReference type="ARBA" id="ARBA00022692"/>
    </source>
</evidence>
<dbReference type="InterPro" id="IPR045335">
    <property type="entry name" value="FtsQ_C_sf"/>
</dbReference>
<evidence type="ECO:0000256" key="2">
    <source>
        <dbReference type="ARBA" id="ARBA00022475"/>
    </source>
</evidence>
<feature type="transmembrane region" description="Helical" evidence="9">
    <location>
        <begin position="49"/>
        <end position="69"/>
    </location>
</feature>
<dbReference type="Gene3D" id="3.10.20.310">
    <property type="entry name" value="membrane protein fhac"/>
    <property type="match status" value="1"/>
</dbReference>
<dbReference type="HAMAP" id="MF_00911">
    <property type="entry name" value="FtsQ_subfam"/>
    <property type="match status" value="1"/>
</dbReference>
<dbReference type="GO" id="GO:0043093">
    <property type="term" value="P:FtsZ-dependent cytokinesis"/>
    <property type="evidence" value="ECO:0007669"/>
    <property type="project" value="UniProtKB-UniRule"/>
</dbReference>
<dbReference type="InterPro" id="IPR013685">
    <property type="entry name" value="POTRA_FtsQ_type"/>
</dbReference>
<comment type="similarity">
    <text evidence="9">Belongs to the FtsQ/DivIB family. FtsQ subfamily.</text>
</comment>
<accession>A0A5C6TSM8</accession>
<evidence type="ECO:0000256" key="3">
    <source>
        <dbReference type="ARBA" id="ARBA00022519"/>
    </source>
</evidence>
<organism evidence="12 13">
    <name type="scientific">Allosphingosinicella ginsenosidimutans</name>
    <dbReference type="NCBI Taxonomy" id="1176539"/>
    <lineage>
        <taxon>Bacteria</taxon>
        <taxon>Pseudomonadati</taxon>
        <taxon>Pseudomonadota</taxon>
        <taxon>Alphaproteobacteria</taxon>
        <taxon>Sphingomonadales</taxon>
        <taxon>Sphingomonadaceae</taxon>
        <taxon>Allosphingosinicella</taxon>
    </lineage>
</organism>
<dbReference type="AlphaFoldDB" id="A0A5C6TSM8"/>
<keyword evidence="13" id="KW-1185">Reference proteome</keyword>
<reference evidence="12 13" key="1">
    <citation type="journal article" date="2015" name="J. Microbiol.">
        <title>Sphingosinicella ginsenosidimutans sp. nov., with ginsenoside converting activity.</title>
        <authorList>
            <person name="Kim J.K."/>
            <person name="Kang M.S."/>
            <person name="Park S.C."/>
            <person name="Kim K.M."/>
            <person name="Choi K."/>
            <person name="Yoon M.H."/>
            <person name="Im W.T."/>
        </authorList>
    </citation>
    <scope>NUCLEOTIDE SEQUENCE [LARGE SCALE GENOMIC DNA]</scope>
    <source>
        <strain evidence="12 13">BS-11</strain>
    </source>
</reference>
<evidence type="ECO:0000256" key="8">
    <source>
        <dbReference type="ARBA" id="ARBA00023306"/>
    </source>
</evidence>
<dbReference type="Pfam" id="PF08478">
    <property type="entry name" value="POTRA_1"/>
    <property type="match status" value="1"/>
</dbReference>
<feature type="compositionally biased region" description="Low complexity" evidence="10">
    <location>
        <begin position="1"/>
        <end position="25"/>
    </location>
</feature>